<dbReference type="GO" id="GO:0071555">
    <property type="term" value="P:cell wall organization"/>
    <property type="evidence" value="ECO:0007669"/>
    <property type="project" value="UniProtKB-KW"/>
</dbReference>
<dbReference type="NCBIfam" id="TIGR01133">
    <property type="entry name" value="murG"/>
    <property type="match status" value="1"/>
</dbReference>
<evidence type="ECO:0000256" key="7">
    <source>
        <dbReference type="ARBA" id="ARBA00023136"/>
    </source>
</evidence>
<dbReference type="EMBL" id="CP065315">
    <property type="protein sequence ID" value="QQR06670.1"/>
    <property type="molecule type" value="Genomic_DNA"/>
</dbReference>
<comment type="subcellular location">
    <subcellularLocation>
        <location evidence="10">Cell membrane</location>
        <topology evidence="10">Peripheral membrane protein</topology>
        <orientation evidence="10">Cytoplasmic side</orientation>
    </subcellularLocation>
</comment>
<dbReference type="GO" id="GO:0005975">
    <property type="term" value="P:carbohydrate metabolic process"/>
    <property type="evidence" value="ECO:0007669"/>
    <property type="project" value="InterPro"/>
</dbReference>
<keyword evidence="2 10" id="KW-0132">Cell division</keyword>
<evidence type="ECO:0000256" key="6">
    <source>
        <dbReference type="ARBA" id="ARBA00022984"/>
    </source>
</evidence>
<organism evidence="13 14">
    <name type="scientific">Flavonifractor plautii</name>
    <name type="common">Fusobacterium plautii</name>
    <dbReference type="NCBI Taxonomy" id="292800"/>
    <lineage>
        <taxon>Bacteria</taxon>
        <taxon>Bacillati</taxon>
        <taxon>Bacillota</taxon>
        <taxon>Clostridia</taxon>
        <taxon>Eubacteriales</taxon>
        <taxon>Oscillospiraceae</taxon>
        <taxon>Flavonifractor</taxon>
    </lineage>
</organism>
<evidence type="ECO:0000313" key="14">
    <source>
        <dbReference type="Proteomes" id="UP000595792"/>
    </source>
</evidence>
<feature type="binding site" evidence="10">
    <location>
        <position position="303"/>
    </location>
    <ligand>
        <name>UDP-N-acetyl-alpha-D-glucosamine</name>
        <dbReference type="ChEBI" id="CHEBI:57705"/>
    </ligand>
</feature>
<evidence type="ECO:0000259" key="11">
    <source>
        <dbReference type="Pfam" id="PF03033"/>
    </source>
</evidence>
<dbReference type="PANTHER" id="PTHR21015">
    <property type="entry name" value="UDP-N-ACETYLGLUCOSAMINE--N-ACETYLMURAMYL-(PENTAPEPTIDE) PYROPHOSPHORYL-UNDECAPRENOL N-ACETYLGLUCOSAMINE TRANSFERASE 1"/>
    <property type="match status" value="1"/>
</dbReference>
<evidence type="ECO:0000256" key="1">
    <source>
        <dbReference type="ARBA" id="ARBA00022475"/>
    </source>
</evidence>
<dbReference type="KEGG" id="fpla:A4U99_05535"/>
<evidence type="ECO:0000256" key="5">
    <source>
        <dbReference type="ARBA" id="ARBA00022960"/>
    </source>
</evidence>
<evidence type="ECO:0000259" key="12">
    <source>
        <dbReference type="Pfam" id="PF04101"/>
    </source>
</evidence>
<keyword evidence="4 10" id="KW-0808">Transferase</keyword>
<dbReference type="GO" id="GO:0050511">
    <property type="term" value="F:undecaprenyldiphospho-muramoylpentapeptide beta-N-acetylglucosaminyltransferase activity"/>
    <property type="evidence" value="ECO:0007669"/>
    <property type="project" value="UniProtKB-UniRule"/>
</dbReference>
<dbReference type="SUPFAM" id="SSF53756">
    <property type="entry name" value="UDP-Glycosyltransferase/glycogen phosphorylase"/>
    <property type="match status" value="1"/>
</dbReference>
<feature type="binding site" evidence="10">
    <location>
        <position position="170"/>
    </location>
    <ligand>
        <name>UDP-N-acetyl-alpha-D-glucosamine</name>
        <dbReference type="ChEBI" id="CHEBI:57705"/>
    </ligand>
</feature>
<dbReference type="InterPro" id="IPR007235">
    <property type="entry name" value="Glyco_trans_28_C"/>
</dbReference>
<dbReference type="GO" id="GO:0051301">
    <property type="term" value="P:cell division"/>
    <property type="evidence" value="ECO:0007669"/>
    <property type="project" value="UniProtKB-KW"/>
</dbReference>
<evidence type="ECO:0000256" key="4">
    <source>
        <dbReference type="ARBA" id="ARBA00022679"/>
    </source>
</evidence>
<feature type="binding site" evidence="10">
    <location>
        <position position="128"/>
    </location>
    <ligand>
        <name>UDP-N-acetyl-alpha-D-glucosamine</name>
        <dbReference type="ChEBI" id="CHEBI:57705"/>
    </ligand>
</feature>
<evidence type="ECO:0000256" key="3">
    <source>
        <dbReference type="ARBA" id="ARBA00022676"/>
    </source>
</evidence>
<dbReference type="InterPro" id="IPR006009">
    <property type="entry name" value="GlcNAc_MurG"/>
</dbReference>
<accession>A0AAX1KLN6</accession>
<keyword evidence="7 10" id="KW-0472">Membrane</keyword>
<keyword evidence="1 10" id="KW-1003">Cell membrane</keyword>
<evidence type="ECO:0000256" key="10">
    <source>
        <dbReference type="HAMAP-Rule" id="MF_00033"/>
    </source>
</evidence>
<evidence type="ECO:0000256" key="9">
    <source>
        <dbReference type="ARBA" id="ARBA00023316"/>
    </source>
</evidence>
<dbReference type="Pfam" id="PF03033">
    <property type="entry name" value="Glyco_transf_28"/>
    <property type="match status" value="1"/>
</dbReference>
<evidence type="ECO:0000256" key="2">
    <source>
        <dbReference type="ARBA" id="ARBA00022618"/>
    </source>
</evidence>
<dbReference type="Gene3D" id="3.40.50.2000">
    <property type="entry name" value="Glycogen Phosphorylase B"/>
    <property type="match status" value="2"/>
</dbReference>
<dbReference type="InterPro" id="IPR004276">
    <property type="entry name" value="GlycoTrans_28_N"/>
</dbReference>
<comment type="similarity">
    <text evidence="10">Belongs to the glycosyltransferase 28 family. MurG subfamily.</text>
</comment>
<dbReference type="HAMAP" id="MF_00033">
    <property type="entry name" value="MurG"/>
    <property type="match status" value="1"/>
</dbReference>
<comment type="catalytic activity">
    <reaction evidence="10">
        <text>di-trans,octa-cis-undecaprenyl diphospho-N-acetyl-alpha-D-muramoyl-L-alanyl-D-glutamyl-meso-2,6-diaminopimeloyl-D-alanyl-D-alanine + UDP-N-acetyl-alpha-D-glucosamine = di-trans,octa-cis-undecaprenyl diphospho-[N-acetyl-alpha-D-glucosaminyl-(1-&gt;4)]-N-acetyl-alpha-D-muramoyl-L-alanyl-D-glutamyl-meso-2,6-diaminopimeloyl-D-alanyl-D-alanine + UDP + H(+)</text>
        <dbReference type="Rhea" id="RHEA:31227"/>
        <dbReference type="ChEBI" id="CHEBI:15378"/>
        <dbReference type="ChEBI" id="CHEBI:57705"/>
        <dbReference type="ChEBI" id="CHEBI:58223"/>
        <dbReference type="ChEBI" id="CHEBI:61387"/>
        <dbReference type="ChEBI" id="CHEBI:61388"/>
        <dbReference type="EC" id="2.4.1.227"/>
    </reaction>
</comment>
<feature type="domain" description="Glycosyltransferase family 28 N-terminal" evidence="11">
    <location>
        <begin position="3"/>
        <end position="146"/>
    </location>
</feature>
<comment type="pathway">
    <text evidence="10">Cell wall biogenesis; peptidoglycan biosynthesis.</text>
</comment>
<sequence length="375" mass="40210">MKVLFTCGGTAGHVNPAVALAQMFQTRNSGCEVLFVGADGGMETRLVPKEGYPIETVTITNFRRSLSPASIGHNVRTLLNMNKSRKQANAILDRFQPDLVVGTGGYASFPVVKAAAKRGIPTAVHESNAVPGLTTKTLSKVVDVVMVGFEESRSHYDDPGKVVVTGTPVRTDFFRYTRKEARAELGLTDDRPLVLSVCGSLGAEVMNRQMAECIALECRDGAPFHHIHGAGRDYRAVLDALQGSGLADHPEVDVREYIYDMPLVMAAADLVLCRAGASTIAEIAAIAKPAVLVPSPNVVADHQTKNARVLANAGGAVLLPEGESSGEKLYALMTGLLSDTPRREAMSRALRDMAVPDAAEQIYQTLVRLMEKRAN</sequence>
<comment type="function">
    <text evidence="10">Cell wall formation. Catalyzes the transfer of a GlcNAc subunit on undecaprenyl-pyrophosphoryl-MurNAc-pentapeptide (lipid intermediate I) to form undecaprenyl-pyrophosphoryl-MurNAc-(pentapeptide)GlcNAc (lipid intermediate II).</text>
</comment>
<dbReference type="Pfam" id="PF04101">
    <property type="entry name" value="Glyco_tran_28_C"/>
    <property type="match status" value="1"/>
</dbReference>
<feature type="binding site" evidence="10">
    <location>
        <begin position="10"/>
        <end position="12"/>
    </location>
    <ligand>
        <name>UDP-N-acetyl-alpha-D-glucosamine</name>
        <dbReference type="ChEBI" id="CHEBI:57705"/>
    </ligand>
</feature>
<dbReference type="GO" id="GO:0005886">
    <property type="term" value="C:plasma membrane"/>
    <property type="evidence" value="ECO:0007669"/>
    <property type="project" value="UniProtKB-SubCell"/>
</dbReference>
<protein>
    <recommendedName>
        <fullName evidence="10">UDP-N-acetylglucosamine--N-acetylmuramyl-(pentapeptide) pyrophosphoryl-undecaprenol N-acetylglucosamine transferase</fullName>
        <ecNumber evidence="10">2.4.1.227</ecNumber>
    </recommendedName>
    <alternativeName>
        <fullName evidence="10">Undecaprenyl-PP-MurNAc-pentapeptide-UDPGlcNAc GlcNAc transferase</fullName>
    </alternativeName>
</protein>
<dbReference type="PANTHER" id="PTHR21015:SF22">
    <property type="entry name" value="GLYCOSYLTRANSFERASE"/>
    <property type="match status" value="1"/>
</dbReference>
<keyword evidence="9 10" id="KW-0961">Cell wall biogenesis/degradation</keyword>
<dbReference type="RefSeq" id="WP_065534318.1">
    <property type="nucleotide sequence ID" value="NZ_CP015406.2"/>
</dbReference>
<dbReference type="EC" id="2.4.1.227" evidence="10"/>
<gene>
    <name evidence="10 13" type="primary">murG</name>
    <name evidence="13" type="ORF">I5Q84_03995</name>
</gene>
<reference evidence="13 14" key="1">
    <citation type="submission" date="2020-11" db="EMBL/GenBank/DDBJ databases">
        <title>Closed and high quality bacterial genomes of the OMM12 community.</title>
        <authorList>
            <person name="Marbouty M."/>
            <person name="Lamy-Besnier Q."/>
            <person name="Debarbieux L."/>
            <person name="Koszul R."/>
        </authorList>
    </citation>
    <scope>NUCLEOTIDE SEQUENCE [LARGE SCALE GENOMIC DNA]</scope>
    <source>
        <strain evidence="13 14">YL31</strain>
    </source>
</reference>
<evidence type="ECO:0000256" key="8">
    <source>
        <dbReference type="ARBA" id="ARBA00023306"/>
    </source>
</evidence>
<dbReference type="Proteomes" id="UP000595792">
    <property type="component" value="Chromosome"/>
</dbReference>
<comment type="caution">
    <text evidence="10">Lacks conserved residue(s) required for the propagation of feature annotation.</text>
</comment>
<keyword evidence="6 10" id="KW-0573">Peptidoglycan synthesis</keyword>
<feature type="binding site" evidence="10">
    <location>
        <position position="258"/>
    </location>
    <ligand>
        <name>UDP-N-acetyl-alpha-D-glucosamine</name>
        <dbReference type="ChEBI" id="CHEBI:57705"/>
    </ligand>
</feature>
<feature type="binding site" evidence="10">
    <location>
        <position position="200"/>
    </location>
    <ligand>
        <name>UDP-N-acetyl-alpha-D-glucosamine</name>
        <dbReference type="ChEBI" id="CHEBI:57705"/>
    </ligand>
</feature>
<name>A0AAX1KLN6_FLAPL</name>
<dbReference type="CDD" id="cd03785">
    <property type="entry name" value="GT28_MurG"/>
    <property type="match status" value="1"/>
</dbReference>
<proteinExistence type="inferred from homology"/>
<keyword evidence="5 10" id="KW-0133">Cell shape</keyword>
<feature type="domain" description="Glycosyl transferase family 28 C-terminal" evidence="12">
    <location>
        <begin position="195"/>
        <end position="362"/>
    </location>
</feature>
<keyword evidence="8 10" id="KW-0131">Cell cycle</keyword>
<dbReference type="GO" id="GO:0008360">
    <property type="term" value="P:regulation of cell shape"/>
    <property type="evidence" value="ECO:0007669"/>
    <property type="project" value="UniProtKB-KW"/>
</dbReference>
<keyword evidence="3 10" id="KW-0328">Glycosyltransferase</keyword>
<evidence type="ECO:0000313" key="13">
    <source>
        <dbReference type="EMBL" id="QQR06670.1"/>
    </source>
</evidence>
<dbReference type="AlphaFoldDB" id="A0AAX1KLN6"/>
<dbReference type="GO" id="GO:0009252">
    <property type="term" value="P:peptidoglycan biosynthetic process"/>
    <property type="evidence" value="ECO:0007669"/>
    <property type="project" value="UniProtKB-UniRule"/>
</dbReference>